<gene>
    <name evidence="2" type="ORF">SAMN05444390_101827</name>
</gene>
<organism evidence="2 3">
    <name type="scientific">Marinobacterium lutimaris</name>
    <dbReference type="NCBI Taxonomy" id="568106"/>
    <lineage>
        <taxon>Bacteria</taxon>
        <taxon>Pseudomonadati</taxon>
        <taxon>Pseudomonadota</taxon>
        <taxon>Gammaproteobacteria</taxon>
        <taxon>Oceanospirillales</taxon>
        <taxon>Oceanospirillaceae</taxon>
        <taxon>Marinobacterium</taxon>
    </lineage>
</organism>
<accession>A0A1H5VSJ1</accession>
<evidence type="ECO:0000313" key="2">
    <source>
        <dbReference type="EMBL" id="SEF90242.1"/>
    </source>
</evidence>
<dbReference type="AlphaFoldDB" id="A0A1H5VSJ1"/>
<keyword evidence="3" id="KW-1185">Reference proteome</keyword>
<name>A0A1H5VSJ1_9GAMM</name>
<dbReference type="Proteomes" id="UP000236745">
    <property type="component" value="Unassembled WGS sequence"/>
</dbReference>
<evidence type="ECO:0000259" key="1">
    <source>
        <dbReference type="Pfam" id="PF11726"/>
    </source>
</evidence>
<dbReference type="Pfam" id="PF11726">
    <property type="entry name" value="YagK_YfjJ_C"/>
    <property type="match status" value="1"/>
</dbReference>
<feature type="domain" description="YagK/YfjJ C-terminal" evidence="1">
    <location>
        <begin position="49"/>
        <end position="223"/>
    </location>
</feature>
<dbReference type="RefSeq" id="WP_160115439.1">
    <property type="nucleotide sequence ID" value="NZ_FNVQ01000001.1"/>
</dbReference>
<sequence length="229" mass="26067">MNDVFIPAHLTRYTDSSFMGLTVQTKKGPLIQEYLLQALNQLDFVESLYRRVYAVRLDLYLPSWALAADCPYLQEVNDRSLIEKFIASLEGRINTDCRNRARAGHRVSPTRVHWIRAYEIGHEQGNPHFHLMLLVNGDTYGALGSFDDTSNNLMGRIQAAWASALALPSATDEVRQMGLVNVSGQYRFNPNDLDAKDRCFEALSYLCKAWTKPFLGKVHPFRCAPHKYP</sequence>
<dbReference type="InterPro" id="IPR057271">
    <property type="entry name" value="YagK_YfjJ_C"/>
</dbReference>
<evidence type="ECO:0000313" key="3">
    <source>
        <dbReference type="Proteomes" id="UP000236745"/>
    </source>
</evidence>
<proteinExistence type="predicted"/>
<reference evidence="2 3" key="1">
    <citation type="submission" date="2016-10" db="EMBL/GenBank/DDBJ databases">
        <authorList>
            <person name="de Groot N.N."/>
        </authorList>
    </citation>
    <scope>NUCLEOTIDE SEQUENCE [LARGE SCALE GENOMIC DNA]</scope>
    <source>
        <strain evidence="2 3">DSM 22012</strain>
    </source>
</reference>
<protein>
    <recommendedName>
        <fullName evidence="1">YagK/YfjJ C-terminal domain-containing protein</fullName>
    </recommendedName>
</protein>
<dbReference type="EMBL" id="FNVQ01000001">
    <property type="protein sequence ID" value="SEF90242.1"/>
    <property type="molecule type" value="Genomic_DNA"/>
</dbReference>
<dbReference type="OrthoDB" id="5701642at2"/>